<dbReference type="InterPro" id="IPR050382">
    <property type="entry name" value="MFS_Na/Anion_cotransporter"/>
</dbReference>
<dbReference type="GO" id="GO:0022857">
    <property type="term" value="F:transmembrane transporter activity"/>
    <property type="evidence" value="ECO:0007669"/>
    <property type="project" value="InterPro"/>
</dbReference>
<name>A0A076EAW2_RHOOP</name>
<dbReference type="eggNOG" id="COG2271">
    <property type="taxonomic scope" value="Bacteria"/>
</dbReference>
<feature type="transmembrane region" description="Helical" evidence="5">
    <location>
        <begin position="59"/>
        <end position="84"/>
    </location>
</feature>
<dbReference type="InterPro" id="IPR011701">
    <property type="entry name" value="MFS"/>
</dbReference>
<keyword evidence="4 5" id="KW-0472">Membrane</keyword>
<evidence type="ECO:0000259" key="6">
    <source>
        <dbReference type="PROSITE" id="PS50850"/>
    </source>
</evidence>
<feature type="transmembrane region" description="Helical" evidence="5">
    <location>
        <begin position="312"/>
        <end position="332"/>
    </location>
</feature>
<feature type="transmembrane region" description="Helical" evidence="5">
    <location>
        <begin position="369"/>
        <end position="394"/>
    </location>
</feature>
<feature type="transmembrane region" description="Helical" evidence="5">
    <location>
        <begin position="150"/>
        <end position="174"/>
    </location>
</feature>
<feature type="domain" description="Major facilitator superfamily (MFS) profile" evidence="6">
    <location>
        <begin position="26"/>
        <end position="431"/>
    </location>
</feature>
<feature type="transmembrane region" description="Helical" evidence="5">
    <location>
        <begin position="279"/>
        <end position="300"/>
    </location>
</feature>
<accession>A0A076EAW2</accession>
<feature type="transmembrane region" description="Helical" evidence="5">
    <location>
        <begin position="406"/>
        <end position="426"/>
    </location>
</feature>
<comment type="subcellular location">
    <subcellularLocation>
        <location evidence="1">Cell membrane</location>
        <topology evidence="1">Multi-pass membrane protein</topology>
    </subcellularLocation>
</comment>
<feature type="transmembrane region" description="Helical" evidence="5">
    <location>
        <begin position="115"/>
        <end position="138"/>
    </location>
</feature>
<evidence type="ECO:0000256" key="3">
    <source>
        <dbReference type="ARBA" id="ARBA00022989"/>
    </source>
</evidence>
<dbReference type="PANTHER" id="PTHR11662:SF450">
    <property type="entry name" value="BLR1003 PROTEIN"/>
    <property type="match status" value="1"/>
</dbReference>
<feature type="transmembrane region" description="Helical" evidence="5">
    <location>
        <begin position="180"/>
        <end position="199"/>
    </location>
</feature>
<dbReference type="PANTHER" id="PTHR11662">
    <property type="entry name" value="SOLUTE CARRIER FAMILY 17"/>
    <property type="match status" value="1"/>
</dbReference>
<organism evidence="7 8">
    <name type="scientific">Rhodococcus opacus</name>
    <name type="common">Nocardia opaca</name>
    <dbReference type="NCBI Taxonomy" id="37919"/>
    <lineage>
        <taxon>Bacteria</taxon>
        <taxon>Bacillati</taxon>
        <taxon>Actinomycetota</taxon>
        <taxon>Actinomycetes</taxon>
        <taxon>Mycobacteriales</taxon>
        <taxon>Nocardiaceae</taxon>
        <taxon>Rhodococcus</taxon>
    </lineage>
</organism>
<dbReference type="Pfam" id="PF07690">
    <property type="entry name" value="MFS_1"/>
    <property type="match status" value="1"/>
</dbReference>
<dbReference type="GO" id="GO:0005886">
    <property type="term" value="C:plasma membrane"/>
    <property type="evidence" value="ECO:0007669"/>
    <property type="project" value="UniProtKB-SubCell"/>
</dbReference>
<dbReference type="EMBL" id="CP008947">
    <property type="protein sequence ID" value="AII03435.1"/>
    <property type="molecule type" value="Genomic_DNA"/>
</dbReference>
<dbReference type="InterPro" id="IPR036259">
    <property type="entry name" value="MFS_trans_sf"/>
</dbReference>
<dbReference type="SUPFAM" id="SSF103473">
    <property type="entry name" value="MFS general substrate transporter"/>
    <property type="match status" value="1"/>
</dbReference>
<proteinExistence type="predicted"/>
<evidence type="ECO:0000313" key="8">
    <source>
        <dbReference type="Proteomes" id="UP000028488"/>
    </source>
</evidence>
<feature type="transmembrane region" description="Helical" evidence="5">
    <location>
        <begin position="238"/>
        <end position="259"/>
    </location>
</feature>
<evidence type="ECO:0000256" key="4">
    <source>
        <dbReference type="ARBA" id="ARBA00023136"/>
    </source>
</evidence>
<reference evidence="7 8" key="1">
    <citation type="submission" date="2014-07" db="EMBL/GenBank/DDBJ databases">
        <title>Genome Sequence of Rhodococcus opacus Strain R7, a Biodegrader of Mono- and Polycyclic Aromatic Hydrocarbons.</title>
        <authorList>
            <person name="Di Gennaro P."/>
            <person name="Zampolli J."/>
            <person name="Presti I."/>
            <person name="Cappelletti M."/>
            <person name="D'Ursi P."/>
            <person name="Orro A."/>
            <person name="Mezzelani A."/>
            <person name="Milanesi L."/>
        </authorList>
    </citation>
    <scope>NUCLEOTIDE SEQUENCE [LARGE SCALE GENOMIC DNA]</scope>
    <source>
        <strain evidence="7 8">R7</strain>
    </source>
</reference>
<sequence>MVTIETSPGDTGHRPPRRASRRAWGIVVLLFLFFTLNFADKAAIGLASHQIRDDLGITAGQYGLLSSAFFWLFAIGAVTLTAVLRKISYTWGAGLLMVTWIVSMLPLTVPTSFGVLLVCRIALGFFEGPAHALCQSIVADRFAPDRRATAGALVNAGSSVGPLVAAPVLTWVILTWSWHAAFAVLVALGVLWVIGWFWYTEKLPFKRTEAAVEGVAKIEDPNGKIVVPFRRLLTLQSFWGLVLLSFAGYLISSLKVAWLPAYMNEGLGYSASTVGTLVTLPYVVAVAVLLSAGLLSGRLLRKGYSARVARGYLTGAYLLVGGISMVIFTQLAPGPLQLVFVIAAFAVNSVAFSVAFAGASDFLPARQRVAFFGCIIAAYSVAGIVAPYALGLIVEHASSAAQGYSTGFMFVGITVCVLGVVGGVMLNPERAKARLEDLTAEHAAREAR</sequence>
<gene>
    <name evidence="7" type="ORF">EP51_01875</name>
</gene>
<dbReference type="PROSITE" id="PS50850">
    <property type="entry name" value="MFS"/>
    <property type="match status" value="1"/>
</dbReference>
<dbReference type="Gene3D" id="1.20.1250.20">
    <property type="entry name" value="MFS general substrate transporter like domains"/>
    <property type="match status" value="2"/>
</dbReference>
<feature type="transmembrane region" description="Helical" evidence="5">
    <location>
        <begin position="23"/>
        <end position="39"/>
    </location>
</feature>
<evidence type="ECO:0000256" key="2">
    <source>
        <dbReference type="ARBA" id="ARBA00022692"/>
    </source>
</evidence>
<protein>
    <submittedName>
        <fullName evidence="7">MFS transporter</fullName>
    </submittedName>
</protein>
<evidence type="ECO:0000313" key="7">
    <source>
        <dbReference type="EMBL" id="AII03435.1"/>
    </source>
</evidence>
<feature type="transmembrane region" description="Helical" evidence="5">
    <location>
        <begin position="338"/>
        <end position="357"/>
    </location>
</feature>
<dbReference type="InterPro" id="IPR020846">
    <property type="entry name" value="MFS_dom"/>
</dbReference>
<feature type="transmembrane region" description="Helical" evidence="5">
    <location>
        <begin position="91"/>
        <end position="109"/>
    </location>
</feature>
<dbReference type="RefSeq" id="WP_128638406.1">
    <property type="nucleotide sequence ID" value="NZ_CP008947.1"/>
</dbReference>
<evidence type="ECO:0000256" key="1">
    <source>
        <dbReference type="ARBA" id="ARBA00004651"/>
    </source>
</evidence>
<keyword evidence="2 5" id="KW-0812">Transmembrane</keyword>
<dbReference type="AlphaFoldDB" id="A0A076EAW2"/>
<dbReference type="Proteomes" id="UP000028488">
    <property type="component" value="Chromosome"/>
</dbReference>
<evidence type="ECO:0000256" key="5">
    <source>
        <dbReference type="SAM" id="Phobius"/>
    </source>
</evidence>
<keyword evidence="3 5" id="KW-1133">Transmembrane helix</keyword>